<dbReference type="OrthoDB" id="9795415at2"/>
<dbReference type="Proteomes" id="UP000248330">
    <property type="component" value="Unassembled WGS sequence"/>
</dbReference>
<dbReference type="RefSeq" id="WP_110263408.1">
    <property type="nucleotide sequence ID" value="NZ_CAKZQT010000007.1"/>
</dbReference>
<dbReference type="InterPro" id="IPR051783">
    <property type="entry name" value="NAD(P)-dependent_oxidoreduct"/>
</dbReference>
<evidence type="ECO:0000259" key="1">
    <source>
        <dbReference type="Pfam" id="PF01370"/>
    </source>
</evidence>
<reference evidence="2 3" key="1">
    <citation type="submission" date="2018-04" db="EMBL/GenBank/DDBJ databases">
        <title>Genomic Encyclopedia of Type Strains, Phase IV (KMG-IV): sequencing the most valuable type-strain genomes for metagenomic binning, comparative biology and taxonomic classification.</title>
        <authorList>
            <person name="Goeker M."/>
        </authorList>
    </citation>
    <scope>NUCLEOTIDE SEQUENCE [LARGE SCALE GENOMIC DNA]</scope>
    <source>
        <strain evidence="2 3">DSM 104150</strain>
    </source>
</reference>
<dbReference type="InterPro" id="IPR001509">
    <property type="entry name" value="Epimerase_deHydtase"/>
</dbReference>
<keyword evidence="3" id="KW-1185">Reference proteome</keyword>
<accession>A0A318EH67</accession>
<evidence type="ECO:0000313" key="3">
    <source>
        <dbReference type="Proteomes" id="UP000248330"/>
    </source>
</evidence>
<gene>
    <name evidence="2" type="ORF">C8D93_101325</name>
</gene>
<organism evidence="2 3">
    <name type="scientific">Sinimarinibacterium flocculans</name>
    <dbReference type="NCBI Taxonomy" id="985250"/>
    <lineage>
        <taxon>Bacteria</taxon>
        <taxon>Pseudomonadati</taxon>
        <taxon>Pseudomonadota</taxon>
        <taxon>Gammaproteobacteria</taxon>
        <taxon>Nevskiales</taxon>
        <taxon>Nevskiaceae</taxon>
        <taxon>Sinimarinibacterium</taxon>
    </lineage>
</organism>
<dbReference type="GO" id="GO:0005737">
    <property type="term" value="C:cytoplasm"/>
    <property type="evidence" value="ECO:0007669"/>
    <property type="project" value="TreeGrafter"/>
</dbReference>
<dbReference type="Pfam" id="PF01370">
    <property type="entry name" value="Epimerase"/>
    <property type="match status" value="1"/>
</dbReference>
<dbReference type="GO" id="GO:0004029">
    <property type="term" value="F:aldehyde dehydrogenase (NAD+) activity"/>
    <property type="evidence" value="ECO:0007669"/>
    <property type="project" value="TreeGrafter"/>
</dbReference>
<comment type="caution">
    <text evidence="2">The sequence shown here is derived from an EMBL/GenBank/DDBJ whole genome shotgun (WGS) entry which is preliminary data.</text>
</comment>
<dbReference type="AlphaFoldDB" id="A0A318EH67"/>
<dbReference type="EMBL" id="QICN01000001">
    <property type="protein sequence ID" value="PXV71280.1"/>
    <property type="molecule type" value="Genomic_DNA"/>
</dbReference>
<proteinExistence type="predicted"/>
<sequence length="342" mass="38030">MTTQHSIDHHRPVLVTGASGFVGSHITRLLVQSGRTVRVLLRRTSRTEALDGLPVEIHYGDVLDPASLRTAMDGCHTVFHSVVDPRFWLSDPTPIWRNNVDGVVNSMDAALACGVKRFIFTSSMGTLGFNPDGPVTEDIPFNWMDRASPYIRARVEAENRFLVYCREKQLSGTALCVANTYGPEDYQPTPHGGALWDTANGRIKACLDAGAPTVDIRDVAEAALLAEARGRSGERYIIANEFIRNRDFYGMAAALRGNAPPKVIPLRVGYAVAWVAERIFRLIGRKDYLVRTDAVFLSDAFREMDNGKARRELGWNPRPIAETVRDAIDWHAQREQARTKAA</sequence>
<evidence type="ECO:0000313" key="2">
    <source>
        <dbReference type="EMBL" id="PXV71280.1"/>
    </source>
</evidence>
<dbReference type="SUPFAM" id="SSF51735">
    <property type="entry name" value="NAD(P)-binding Rossmann-fold domains"/>
    <property type="match status" value="1"/>
</dbReference>
<dbReference type="PANTHER" id="PTHR48079">
    <property type="entry name" value="PROTEIN YEEZ"/>
    <property type="match status" value="1"/>
</dbReference>
<feature type="domain" description="NAD-dependent epimerase/dehydratase" evidence="1">
    <location>
        <begin position="13"/>
        <end position="239"/>
    </location>
</feature>
<protein>
    <submittedName>
        <fullName evidence="2">Dihydroflavonol-4-reductase</fullName>
    </submittedName>
</protein>
<dbReference type="PANTHER" id="PTHR48079:SF6">
    <property type="entry name" value="NAD(P)-BINDING DOMAIN-CONTAINING PROTEIN-RELATED"/>
    <property type="match status" value="1"/>
</dbReference>
<name>A0A318EH67_9GAMM</name>
<dbReference type="InterPro" id="IPR036291">
    <property type="entry name" value="NAD(P)-bd_dom_sf"/>
</dbReference>
<dbReference type="Gene3D" id="3.40.50.720">
    <property type="entry name" value="NAD(P)-binding Rossmann-like Domain"/>
    <property type="match status" value="1"/>
</dbReference>